<accession>A0A089P335</accession>
<keyword evidence="2" id="KW-1185">Reference proteome</keyword>
<dbReference type="EMBL" id="CP003811">
    <property type="protein sequence ID" value="AIQ93190.1"/>
    <property type="molecule type" value="Genomic_DNA"/>
</dbReference>
<dbReference type="Proteomes" id="UP000029492">
    <property type="component" value="Chromosome"/>
</dbReference>
<gene>
    <name evidence="1" type="ORF">MOC_5435</name>
</gene>
<name>A0A089P335_9HYPH</name>
<evidence type="ECO:0000313" key="2">
    <source>
        <dbReference type="Proteomes" id="UP000029492"/>
    </source>
</evidence>
<sequence length="107" mass="11733">MDCTDWIEISEEMVERYEYVGDTKCGDHNHPVVKLYLKPPSTDAEKAFLMAERPVPPAVSNFSDVQASFVTALSPVSPLGGWYPSKGNCVRNSDGRLVDPVTGQLCA</sequence>
<organism evidence="1 2">
    <name type="scientific">Methylobacterium oryzae CBMB20</name>
    <dbReference type="NCBI Taxonomy" id="693986"/>
    <lineage>
        <taxon>Bacteria</taxon>
        <taxon>Pseudomonadati</taxon>
        <taxon>Pseudomonadota</taxon>
        <taxon>Alphaproteobacteria</taxon>
        <taxon>Hyphomicrobiales</taxon>
        <taxon>Methylobacteriaceae</taxon>
        <taxon>Methylobacterium</taxon>
    </lineage>
</organism>
<proteinExistence type="predicted"/>
<dbReference type="AlphaFoldDB" id="A0A089P335"/>
<reference evidence="1 2" key="1">
    <citation type="journal article" date="2014" name="PLoS ONE">
        <title>Genome Information of Methylobacterium oryzae, a Plant-Probiotic Methylotroph in the Phyllosphere.</title>
        <authorList>
            <person name="Kwak M.J."/>
            <person name="Jeong H."/>
            <person name="Madhaiyan M."/>
            <person name="Lee Y."/>
            <person name="Sa T.M."/>
            <person name="Oh T.K."/>
            <person name="Kim J.F."/>
        </authorList>
    </citation>
    <scope>NUCLEOTIDE SEQUENCE [LARGE SCALE GENOMIC DNA]</scope>
    <source>
        <strain evidence="1 2">CBMB20</strain>
    </source>
</reference>
<dbReference type="HOGENOM" id="CLU_2206948_0_0_5"/>
<dbReference type="KEGG" id="mor:MOC_5435"/>
<protein>
    <submittedName>
        <fullName evidence="1">Protein of unassigned function</fullName>
    </submittedName>
</protein>
<evidence type="ECO:0000313" key="1">
    <source>
        <dbReference type="EMBL" id="AIQ93190.1"/>
    </source>
</evidence>